<protein>
    <submittedName>
        <fullName evidence="1">Uncharacterized protein</fullName>
    </submittedName>
</protein>
<sequence length="24" mass="2919">MKDRLDSEDQRQIKLVFFICFAIC</sequence>
<dbReference type="EMBL" id="GBRH01240699">
    <property type="protein sequence ID" value="JAD57196.1"/>
    <property type="molecule type" value="Transcribed_RNA"/>
</dbReference>
<reference evidence="1" key="1">
    <citation type="submission" date="2014-09" db="EMBL/GenBank/DDBJ databases">
        <authorList>
            <person name="Magalhaes I.L.F."/>
            <person name="Oliveira U."/>
            <person name="Santos F.R."/>
            <person name="Vidigal T.H.D.A."/>
            <person name="Brescovit A.D."/>
            <person name="Santos A.J."/>
        </authorList>
    </citation>
    <scope>NUCLEOTIDE SEQUENCE</scope>
    <source>
        <tissue evidence="1">Shoot tissue taken approximately 20 cm above the soil surface</tissue>
    </source>
</reference>
<name>A0A0A9B1G0_ARUDO</name>
<proteinExistence type="predicted"/>
<evidence type="ECO:0000313" key="1">
    <source>
        <dbReference type="EMBL" id="JAD57196.1"/>
    </source>
</evidence>
<reference evidence="1" key="2">
    <citation type="journal article" date="2015" name="Data Brief">
        <title>Shoot transcriptome of the giant reed, Arundo donax.</title>
        <authorList>
            <person name="Barrero R.A."/>
            <person name="Guerrero F.D."/>
            <person name="Moolhuijzen P."/>
            <person name="Goolsby J.A."/>
            <person name="Tidwell J."/>
            <person name="Bellgard S.E."/>
            <person name="Bellgard M.I."/>
        </authorList>
    </citation>
    <scope>NUCLEOTIDE SEQUENCE</scope>
    <source>
        <tissue evidence="1">Shoot tissue taken approximately 20 cm above the soil surface</tissue>
    </source>
</reference>
<dbReference type="AlphaFoldDB" id="A0A0A9B1G0"/>
<organism evidence="1">
    <name type="scientific">Arundo donax</name>
    <name type="common">Giant reed</name>
    <name type="synonym">Donax arundinaceus</name>
    <dbReference type="NCBI Taxonomy" id="35708"/>
    <lineage>
        <taxon>Eukaryota</taxon>
        <taxon>Viridiplantae</taxon>
        <taxon>Streptophyta</taxon>
        <taxon>Embryophyta</taxon>
        <taxon>Tracheophyta</taxon>
        <taxon>Spermatophyta</taxon>
        <taxon>Magnoliopsida</taxon>
        <taxon>Liliopsida</taxon>
        <taxon>Poales</taxon>
        <taxon>Poaceae</taxon>
        <taxon>PACMAD clade</taxon>
        <taxon>Arundinoideae</taxon>
        <taxon>Arundineae</taxon>
        <taxon>Arundo</taxon>
    </lineage>
</organism>
<accession>A0A0A9B1G0</accession>